<keyword evidence="2" id="KW-0378">Hydrolase</keyword>
<dbReference type="InParanoid" id="K2RM61"/>
<evidence type="ECO:0000313" key="3">
    <source>
        <dbReference type="Proteomes" id="UP000007129"/>
    </source>
</evidence>
<dbReference type="InterPro" id="IPR021109">
    <property type="entry name" value="Peptidase_aspartic_dom_sf"/>
</dbReference>
<dbReference type="EMBL" id="AHHD01000291">
    <property type="protein sequence ID" value="EKG15823.1"/>
    <property type="molecule type" value="Genomic_DNA"/>
</dbReference>
<dbReference type="Pfam" id="PF08284">
    <property type="entry name" value="RVP_2"/>
    <property type="match status" value="1"/>
</dbReference>
<dbReference type="CDD" id="cd00303">
    <property type="entry name" value="retropepsin_like"/>
    <property type="match status" value="1"/>
</dbReference>
<dbReference type="OrthoDB" id="5152741at2759"/>
<dbReference type="GO" id="GO:0008233">
    <property type="term" value="F:peptidase activity"/>
    <property type="evidence" value="ECO:0007669"/>
    <property type="project" value="UniProtKB-KW"/>
</dbReference>
<dbReference type="STRING" id="1126212.K2RM61"/>
<dbReference type="GO" id="GO:0006508">
    <property type="term" value="P:proteolysis"/>
    <property type="evidence" value="ECO:0007669"/>
    <property type="project" value="UniProtKB-KW"/>
</dbReference>
<accession>K2RM61</accession>
<keyword evidence="2" id="KW-0645">Protease</keyword>
<comment type="caution">
    <text evidence="2">The sequence shown here is derived from an EMBL/GenBank/DDBJ whole genome shotgun (WGS) entry which is preliminary data.</text>
</comment>
<proteinExistence type="predicted"/>
<dbReference type="eggNOG" id="ENOG502S3G3">
    <property type="taxonomic scope" value="Eukaryota"/>
</dbReference>
<dbReference type="HOGENOM" id="CLU_787712_0_0_1"/>
<evidence type="ECO:0000313" key="2">
    <source>
        <dbReference type="EMBL" id="EKG15823.1"/>
    </source>
</evidence>
<gene>
    <name evidence="2" type="ORF">MPH_06962</name>
</gene>
<sequence length="352" mass="39811">MGPKEKIRHAYLGIPGPQRPDPLAAPHQARTRDTVEEITNPGPRLGFLLLRGNSKPILIKKLNGLPSQGPQEWPADRSLNQVSRTPNGIRTSEKVLRIPVTIYGRTAMAILDSEAEGNFISHIFATQNNIRLTRKDHPYSLKTVDGSAASYDKGQIRVETEPAKLTIGKHVEKITLDVTSIPGHDIILEIPWFKTHEPHIRWKERTVTFPNEECARHLATARRTPTVKKDPLDIQEISIDALNRIRNRGEKAYTIFVKTSLEHEQKILARITRGLRQEDKDVPKPVGGDCPQRTKKQYPDSNHNVTTNKRLVGNRSALRTRRLNKLEEAPKIETGISAVESLLQTNQHQHRN</sequence>
<feature type="region of interest" description="Disordered" evidence="1">
    <location>
        <begin position="67"/>
        <end position="86"/>
    </location>
</feature>
<reference evidence="2 3" key="1">
    <citation type="journal article" date="2012" name="BMC Genomics">
        <title>Tools to kill: Genome of one of the most destructive plant pathogenic fungi Macrophomina phaseolina.</title>
        <authorList>
            <person name="Islam M.S."/>
            <person name="Haque M.S."/>
            <person name="Islam M.M."/>
            <person name="Emdad E.M."/>
            <person name="Halim A."/>
            <person name="Hossen Q.M.M."/>
            <person name="Hossain M.Z."/>
            <person name="Ahmed B."/>
            <person name="Rahim S."/>
            <person name="Rahman M.S."/>
            <person name="Alam M.M."/>
            <person name="Hou S."/>
            <person name="Wan X."/>
            <person name="Saito J.A."/>
            <person name="Alam M."/>
        </authorList>
    </citation>
    <scope>NUCLEOTIDE SEQUENCE [LARGE SCALE GENOMIC DNA]</scope>
    <source>
        <strain evidence="2 3">MS6</strain>
    </source>
</reference>
<protein>
    <submittedName>
        <fullName evidence="2">Retroviral aspartyl protease</fullName>
    </submittedName>
</protein>
<feature type="region of interest" description="Disordered" evidence="1">
    <location>
        <begin position="279"/>
        <end position="303"/>
    </location>
</feature>
<name>K2RM61_MACPH</name>
<dbReference type="Gene3D" id="2.40.70.10">
    <property type="entry name" value="Acid Proteases"/>
    <property type="match status" value="1"/>
</dbReference>
<evidence type="ECO:0000256" key="1">
    <source>
        <dbReference type="SAM" id="MobiDB-lite"/>
    </source>
</evidence>
<dbReference type="AlphaFoldDB" id="K2RM61"/>
<organism evidence="2 3">
    <name type="scientific">Macrophomina phaseolina (strain MS6)</name>
    <name type="common">Charcoal rot fungus</name>
    <dbReference type="NCBI Taxonomy" id="1126212"/>
    <lineage>
        <taxon>Eukaryota</taxon>
        <taxon>Fungi</taxon>
        <taxon>Dikarya</taxon>
        <taxon>Ascomycota</taxon>
        <taxon>Pezizomycotina</taxon>
        <taxon>Dothideomycetes</taxon>
        <taxon>Dothideomycetes incertae sedis</taxon>
        <taxon>Botryosphaeriales</taxon>
        <taxon>Botryosphaeriaceae</taxon>
        <taxon>Macrophomina</taxon>
    </lineage>
</organism>
<dbReference type="VEuPathDB" id="FungiDB:MPH_06962"/>
<dbReference type="Proteomes" id="UP000007129">
    <property type="component" value="Unassembled WGS sequence"/>
</dbReference>